<accession>A0A291GC53</accession>
<dbReference type="KEGG" id="ceh:CEW89_08635"/>
<name>A0A291GC53_9RHOB</name>
<proteinExistence type="predicted"/>
<dbReference type="AlphaFoldDB" id="A0A291GC53"/>
<dbReference type="EMBL" id="CP022196">
    <property type="protein sequence ID" value="ATG47634.1"/>
    <property type="molecule type" value="Genomic_DNA"/>
</dbReference>
<dbReference type="OrthoDB" id="7875741at2"/>
<gene>
    <name evidence="1" type="ORF">CEW89_08635</name>
</gene>
<dbReference type="RefSeq" id="WP_096805619.1">
    <property type="nucleotide sequence ID" value="NZ_CP022196.1"/>
</dbReference>
<evidence type="ECO:0000313" key="2">
    <source>
        <dbReference type="Proteomes" id="UP000217935"/>
    </source>
</evidence>
<protein>
    <submittedName>
        <fullName evidence="1">Uncharacterized protein</fullName>
    </submittedName>
</protein>
<keyword evidence="2" id="KW-1185">Reference proteome</keyword>
<organism evidence="1 2">
    <name type="scientific">Celeribacter ethanolicus</name>
    <dbReference type="NCBI Taxonomy" id="1758178"/>
    <lineage>
        <taxon>Bacteria</taxon>
        <taxon>Pseudomonadati</taxon>
        <taxon>Pseudomonadota</taxon>
        <taxon>Alphaproteobacteria</taxon>
        <taxon>Rhodobacterales</taxon>
        <taxon>Roseobacteraceae</taxon>
        <taxon>Celeribacter</taxon>
    </lineage>
</organism>
<sequence>MIELVTGEELAQSLGYSGVNNAFRDWCSQMRITPVPGRRGFYDPKLVRARLDEAQGLVRQDMGNPPKESFVAIRRARRGKD</sequence>
<dbReference type="Proteomes" id="UP000217935">
    <property type="component" value="Chromosome"/>
</dbReference>
<reference evidence="1 2" key="1">
    <citation type="submission" date="2017-06" db="EMBL/GenBank/DDBJ databases">
        <title>Celeribacter sp. TSPH2 complete genome sequence.</title>
        <authorList>
            <person name="Woo J.-H."/>
            <person name="Kim H.-S."/>
        </authorList>
    </citation>
    <scope>NUCLEOTIDE SEQUENCE [LARGE SCALE GENOMIC DNA]</scope>
    <source>
        <strain evidence="1 2">TSPH2</strain>
    </source>
</reference>
<evidence type="ECO:0000313" key="1">
    <source>
        <dbReference type="EMBL" id="ATG47634.1"/>
    </source>
</evidence>